<dbReference type="SUPFAM" id="SSF51126">
    <property type="entry name" value="Pectin lyase-like"/>
    <property type="match status" value="1"/>
</dbReference>
<dbReference type="InterPro" id="IPR011050">
    <property type="entry name" value="Pectin_lyase_fold/virulence"/>
</dbReference>
<dbReference type="NCBIfam" id="TIGR03804">
    <property type="entry name" value="para_beta_helix"/>
    <property type="match status" value="1"/>
</dbReference>
<evidence type="ECO:0000256" key="4">
    <source>
        <dbReference type="SAM" id="MobiDB-lite"/>
    </source>
</evidence>
<evidence type="ECO:0008006" key="10">
    <source>
        <dbReference type="Google" id="ProtNLM"/>
    </source>
</evidence>
<evidence type="ECO:0000256" key="2">
    <source>
        <dbReference type="ARBA" id="ARBA00022525"/>
    </source>
</evidence>
<feature type="domain" description="DUF1565" evidence="6">
    <location>
        <begin position="57"/>
        <end position="96"/>
    </location>
</feature>
<feature type="compositionally biased region" description="Basic and acidic residues" evidence="4">
    <location>
        <begin position="427"/>
        <end position="444"/>
    </location>
</feature>
<dbReference type="Proteomes" id="UP001501231">
    <property type="component" value="Unassembled WGS sequence"/>
</dbReference>
<feature type="chain" id="PRO_5047080898" description="DUF1565 domain-containing protein" evidence="5">
    <location>
        <begin position="22"/>
        <end position="592"/>
    </location>
</feature>
<protein>
    <recommendedName>
        <fullName evidence="10">DUF1565 domain-containing protein</fullName>
    </recommendedName>
</protein>
<dbReference type="InterPro" id="IPR011459">
    <property type="entry name" value="DUF1565"/>
</dbReference>
<evidence type="ECO:0000256" key="5">
    <source>
        <dbReference type="SAM" id="SignalP"/>
    </source>
</evidence>
<dbReference type="InterPro" id="IPR012334">
    <property type="entry name" value="Pectin_lyas_fold"/>
</dbReference>
<dbReference type="PANTHER" id="PTHR40088:SF2">
    <property type="entry name" value="SECRETED SUGAR HYDROLASE"/>
    <property type="match status" value="1"/>
</dbReference>
<evidence type="ECO:0000256" key="3">
    <source>
        <dbReference type="ARBA" id="ARBA00022729"/>
    </source>
</evidence>
<reference evidence="8 9" key="1">
    <citation type="journal article" date="2019" name="Int. J. Syst. Evol. Microbiol.">
        <title>The Global Catalogue of Microorganisms (GCM) 10K type strain sequencing project: providing services to taxonomists for standard genome sequencing and annotation.</title>
        <authorList>
            <consortium name="The Broad Institute Genomics Platform"/>
            <consortium name="The Broad Institute Genome Sequencing Center for Infectious Disease"/>
            <person name="Wu L."/>
            <person name="Ma J."/>
        </authorList>
    </citation>
    <scope>NUCLEOTIDE SEQUENCE [LARGE SCALE GENOMIC DNA]</scope>
    <source>
        <strain evidence="8 9">JCM 3325</strain>
    </source>
</reference>
<evidence type="ECO:0000313" key="9">
    <source>
        <dbReference type="Proteomes" id="UP001501231"/>
    </source>
</evidence>
<keyword evidence="9" id="KW-1185">Reference proteome</keyword>
<evidence type="ECO:0000259" key="6">
    <source>
        <dbReference type="Pfam" id="PF07602"/>
    </source>
</evidence>
<dbReference type="Gene3D" id="2.160.20.10">
    <property type="entry name" value="Single-stranded right-handed beta-helix, Pectin lyase-like"/>
    <property type="match status" value="2"/>
</dbReference>
<evidence type="ECO:0000256" key="1">
    <source>
        <dbReference type="ARBA" id="ARBA00004613"/>
    </source>
</evidence>
<dbReference type="Pfam" id="PF13229">
    <property type="entry name" value="Beta_helix"/>
    <property type="match status" value="1"/>
</dbReference>
<dbReference type="InterPro" id="IPR022441">
    <property type="entry name" value="Para_beta_helix_rpt-2"/>
</dbReference>
<dbReference type="SMART" id="SM00710">
    <property type="entry name" value="PbH1"/>
    <property type="match status" value="5"/>
</dbReference>
<dbReference type="Pfam" id="PF07602">
    <property type="entry name" value="DUF1565"/>
    <property type="match status" value="1"/>
</dbReference>
<comment type="subcellular location">
    <subcellularLocation>
        <location evidence="1">Secreted</location>
    </subcellularLocation>
</comment>
<dbReference type="InterPro" id="IPR052052">
    <property type="entry name" value="Polysaccharide_Lyase_9"/>
</dbReference>
<organism evidence="8 9">
    <name type="scientific">Actinomadura vinacea</name>
    <dbReference type="NCBI Taxonomy" id="115336"/>
    <lineage>
        <taxon>Bacteria</taxon>
        <taxon>Bacillati</taxon>
        <taxon>Actinomycetota</taxon>
        <taxon>Actinomycetes</taxon>
        <taxon>Streptosporangiales</taxon>
        <taxon>Thermomonosporaceae</taxon>
        <taxon>Actinomadura</taxon>
    </lineage>
</organism>
<dbReference type="InterPro" id="IPR006626">
    <property type="entry name" value="PbH1"/>
</dbReference>
<dbReference type="PANTHER" id="PTHR40088">
    <property type="entry name" value="PECTATE LYASE (EUROFUNG)"/>
    <property type="match status" value="1"/>
</dbReference>
<evidence type="ECO:0000259" key="7">
    <source>
        <dbReference type="Pfam" id="PF13229"/>
    </source>
</evidence>
<dbReference type="EMBL" id="BAAARW010000012">
    <property type="protein sequence ID" value="GAA2422065.1"/>
    <property type="molecule type" value="Genomic_DNA"/>
</dbReference>
<sequence length="592" mass="61821">MFGALPALVAAGLLAWQLPGAEDAPPSPARATGPPGAVTVGASAYKVPANAVVVSPSGDDTAQGTAKKPLRTVAEAIRKARAGGTVVLRAGTYHESVTVPESKRLTIQAHPGEAVWFDGSSPVDGWASRDGVWVKEGWAAKFDSSPTYTSGARVNSDKDFQFVDPAYPMAAHPDQVWVDNTAQRQVASRDQVKDGTFYVDEGARRLYLGTDPRGRNVRASTLGDAITLRAGGSTLRGIGVRRYATSLPGLGSVKVVGADATLENVAVTDSATTGLSVLGPRATIRRFTATRNGMLGIHANHADKLRIELVRAHRNNLERFKSAPVSGGIKITRSRTVEVSDSVLADNLGKGVWLDESVHDATVTGNRIVRNTGHGIVLELSAKAVVAGNVVRGNGGDGVRVNDTADVAIWNNTLAGNGRTVHLVQDLRRPDRPGTPGRDPRRPFPDPGMTWRLGQITVGNNVLADARGDAPCLLCVEDHSPQRSAGGRGIVANGNVYVRPDAGSPRRLITWSRGAGAPAAFTGLAAFRSTTGQEQRGLAYDAGNAATADGALDGSVAGAAAANALPLPAEVAGKLDRPAGTRHMGAWNLRAD</sequence>
<name>A0ABN3J6B3_9ACTN</name>
<comment type="caution">
    <text evidence="8">The sequence shown here is derived from an EMBL/GenBank/DDBJ whole genome shotgun (WGS) entry which is preliminary data.</text>
</comment>
<keyword evidence="2" id="KW-0964">Secreted</keyword>
<feature type="domain" description="Right handed beta helix" evidence="7">
    <location>
        <begin position="258"/>
        <end position="413"/>
    </location>
</feature>
<feature type="region of interest" description="Disordered" evidence="4">
    <location>
        <begin position="427"/>
        <end position="448"/>
    </location>
</feature>
<keyword evidence="3 5" id="KW-0732">Signal</keyword>
<dbReference type="InterPro" id="IPR039448">
    <property type="entry name" value="Beta_helix"/>
</dbReference>
<accession>A0ABN3J6B3</accession>
<gene>
    <name evidence="8" type="ORF">GCM10010191_37160</name>
</gene>
<proteinExistence type="predicted"/>
<feature type="signal peptide" evidence="5">
    <location>
        <begin position="1"/>
        <end position="21"/>
    </location>
</feature>
<evidence type="ECO:0000313" key="8">
    <source>
        <dbReference type="EMBL" id="GAA2422065.1"/>
    </source>
</evidence>